<keyword evidence="3" id="KW-1185">Reference proteome</keyword>
<organism evidence="2 3">
    <name type="scientific">Hericium alpestre</name>
    <dbReference type="NCBI Taxonomy" id="135208"/>
    <lineage>
        <taxon>Eukaryota</taxon>
        <taxon>Fungi</taxon>
        <taxon>Dikarya</taxon>
        <taxon>Basidiomycota</taxon>
        <taxon>Agaricomycotina</taxon>
        <taxon>Agaricomycetes</taxon>
        <taxon>Russulales</taxon>
        <taxon>Hericiaceae</taxon>
        <taxon>Hericium</taxon>
    </lineage>
</organism>
<dbReference type="EMBL" id="SFCI01000129">
    <property type="protein sequence ID" value="TFY82232.1"/>
    <property type="molecule type" value="Genomic_DNA"/>
</dbReference>
<dbReference type="Proteomes" id="UP000298061">
    <property type="component" value="Unassembled WGS sequence"/>
</dbReference>
<feature type="compositionally biased region" description="Low complexity" evidence="1">
    <location>
        <begin position="288"/>
        <end position="297"/>
    </location>
</feature>
<sequence length="617" mass="66552">MSAGAPDPSRSDGNANPRVRFFRRAMTAFKRAERDFHREAPSYTPIGLILQELADACTPPGEGHDVFLDIQPRIKGPDDAECSPDFSAMLLPTWKNTESDTKQTPEDFLIWFWEVKSLDLDGSWFGSGGDQFDTMTTQARQCLKSYLRQLSQQALFAFHQFKGDTVPGFLSQGNFFTLLLYHRPPNWDTLSVKYADTLKRGPRQSTATGTPAPGNSNASTSQGQGESSGSQGREIAAGQQEVPAAQEHADNAAGSAADQDAGMPGRDRNSDTDGHGPTSVAHSADAHPSTSTESTEPSFEDGDYPIPSLFCSCENILVPDGSGFSLQFLKAQRIAMAFSGVTFNPSDRIFCLPDGLELDDIAITQSLATAQEAIDDFKEEQEASKNPEQSCTATSMASSHAQYKNSRYAIIPPSDGKLWNLRHGGQIMYKPLEYKIINRESPARRQPAKKPGPKRAKSSKKARLDQFQDAPTVYAHVNAVAGPSNQRHAPLRLPPKSRTRGAGSSKKRKLDQVQDDQVAPVPANEGAGPSKKRGRAARGQPAQSAAQGASPSKKRRFESSRDSPEADAYADDAAAGPAAGSAAGPSNEQVTGRSGEASTRNAKKSGQTSRKGKERVH</sequence>
<evidence type="ECO:0000256" key="1">
    <source>
        <dbReference type="SAM" id="MobiDB-lite"/>
    </source>
</evidence>
<feature type="region of interest" description="Disordered" evidence="1">
    <location>
        <begin position="480"/>
        <end position="617"/>
    </location>
</feature>
<gene>
    <name evidence="2" type="ORF">EWM64_g1779</name>
</gene>
<proteinExistence type="predicted"/>
<feature type="compositionally biased region" description="Basic and acidic residues" evidence="1">
    <location>
        <begin position="265"/>
        <end position="274"/>
    </location>
</feature>
<feature type="compositionally biased region" description="Basic residues" evidence="1">
    <location>
        <begin position="446"/>
        <end position="461"/>
    </location>
</feature>
<feature type="compositionally biased region" description="Polar residues" evidence="1">
    <location>
        <begin position="386"/>
        <end position="397"/>
    </location>
</feature>
<feature type="region of interest" description="Disordered" evidence="1">
    <location>
        <begin position="201"/>
        <end position="301"/>
    </location>
</feature>
<dbReference type="AlphaFoldDB" id="A0A4Z0A5E0"/>
<feature type="region of interest" description="Disordered" evidence="1">
    <location>
        <begin position="377"/>
        <end position="397"/>
    </location>
</feature>
<evidence type="ECO:0000313" key="3">
    <source>
        <dbReference type="Proteomes" id="UP000298061"/>
    </source>
</evidence>
<evidence type="ECO:0000313" key="2">
    <source>
        <dbReference type="EMBL" id="TFY82232.1"/>
    </source>
</evidence>
<feature type="compositionally biased region" description="Polar residues" evidence="1">
    <location>
        <begin position="587"/>
        <end position="609"/>
    </location>
</feature>
<feature type="compositionally biased region" description="Low complexity" evidence="1">
    <location>
        <begin position="221"/>
        <end position="232"/>
    </location>
</feature>
<feature type="compositionally biased region" description="Low complexity" evidence="1">
    <location>
        <begin position="537"/>
        <end position="551"/>
    </location>
</feature>
<protein>
    <submittedName>
        <fullName evidence="2">Uncharacterized protein</fullName>
    </submittedName>
</protein>
<accession>A0A4Z0A5E0</accession>
<dbReference type="OrthoDB" id="3332026at2759"/>
<feature type="compositionally biased region" description="Low complexity" evidence="1">
    <location>
        <begin position="571"/>
        <end position="586"/>
    </location>
</feature>
<feature type="region of interest" description="Disordered" evidence="1">
    <location>
        <begin position="439"/>
        <end position="465"/>
    </location>
</feature>
<name>A0A4Z0A5E0_9AGAM</name>
<feature type="compositionally biased region" description="Basic residues" evidence="1">
    <location>
        <begin position="495"/>
        <end position="509"/>
    </location>
</feature>
<reference evidence="2 3" key="1">
    <citation type="submission" date="2019-02" db="EMBL/GenBank/DDBJ databases">
        <title>Genome sequencing of the rare red list fungi Hericium alpestre (H. flagellum).</title>
        <authorList>
            <person name="Buettner E."/>
            <person name="Kellner H."/>
        </authorList>
    </citation>
    <scope>NUCLEOTIDE SEQUENCE [LARGE SCALE GENOMIC DNA]</scope>
    <source>
        <strain evidence="2 3">DSM 108284</strain>
    </source>
</reference>
<comment type="caution">
    <text evidence="2">The sequence shown here is derived from an EMBL/GenBank/DDBJ whole genome shotgun (WGS) entry which is preliminary data.</text>
</comment>
<feature type="compositionally biased region" description="Polar residues" evidence="1">
    <location>
        <begin position="203"/>
        <end position="220"/>
    </location>
</feature>